<evidence type="ECO:0000256" key="1">
    <source>
        <dbReference type="SAM" id="Phobius"/>
    </source>
</evidence>
<keyword evidence="1" id="KW-1133">Transmembrane helix</keyword>
<organism evidence="2">
    <name type="scientific">marine sediment metagenome</name>
    <dbReference type="NCBI Taxonomy" id="412755"/>
    <lineage>
        <taxon>unclassified sequences</taxon>
        <taxon>metagenomes</taxon>
        <taxon>ecological metagenomes</taxon>
    </lineage>
</organism>
<feature type="non-terminal residue" evidence="2">
    <location>
        <position position="69"/>
    </location>
</feature>
<gene>
    <name evidence="2" type="ORF">LCGC14_1735630</name>
</gene>
<sequence length="69" mass="8151">MSKIPKQTKKELKSKDRYRSDEKFAYRSVIVSAIYGGVFYIISLFFNAELITIFMNQNIIWNIVDILIK</sequence>
<feature type="transmembrane region" description="Helical" evidence="1">
    <location>
        <begin position="24"/>
        <end position="46"/>
    </location>
</feature>
<protein>
    <submittedName>
        <fullName evidence="2">Uncharacterized protein</fullName>
    </submittedName>
</protein>
<comment type="caution">
    <text evidence="2">The sequence shown here is derived from an EMBL/GenBank/DDBJ whole genome shotgun (WGS) entry which is preliminary data.</text>
</comment>
<name>A0A0F9H853_9ZZZZ</name>
<reference evidence="2" key="1">
    <citation type="journal article" date="2015" name="Nature">
        <title>Complex archaea that bridge the gap between prokaryotes and eukaryotes.</title>
        <authorList>
            <person name="Spang A."/>
            <person name="Saw J.H."/>
            <person name="Jorgensen S.L."/>
            <person name="Zaremba-Niedzwiedzka K."/>
            <person name="Martijn J."/>
            <person name="Lind A.E."/>
            <person name="van Eijk R."/>
            <person name="Schleper C."/>
            <person name="Guy L."/>
            <person name="Ettema T.J."/>
        </authorList>
    </citation>
    <scope>NUCLEOTIDE SEQUENCE</scope>
</reference>
<dbReference type="EMBL" id="LAZR01015811">
    <property type="protein sequence ID" value="KKM07274.1"/>
    <property type="molecule type" value="Genomic_DNA"/>
</dbReference>
<keyword evidence="1" id="KW-0812">Transmembrane</keyword>
<evidence type="ECO:0000313" key="2">
    <source>
        <dbReference type="EMBL" id="KKM07274.1"/>
    </source>
</evidence>
<keyword evidence="1" id="KW-0472">Membrane</keyword>
<dbReference type="AlphaFoldDB" id="A0A0F9H853"/>
<accession>A0A0F9H853</accession>
<proteinExistence type="predicted"/>